<dbReference type="InterPro" id="IPR031475">
    <property type="entry name" value="NBD_C"/>
</dbReference>
<dbReference type="InterPro" id="IPR050007">
    <property type="entry name" value="OtnK"/>
</dbReference>
<dbReference type="InterPro" id="IPR010737">
    <property type="entry name" value="4-carb_acid_sugar_kinase_N"/>
</dbReference>
<evidence type="ECO:0000256" key="2">
    <source>
        <dbReference type="ARBA" id="ARBA00022679"/>
    </source>
</evidence>
<dbReference type="EC" id="2.7.1.217" evidence="10"/>
<name>A0A4R5CTL3_9ACTN</name>
<evidence type="ECO:0000256" key="3">
    <source>
        <dbReference type="ARBA" id="ARBA00022741"/>
    </source>
</evidence>
<evidence type="ECO:0000256" key="6">
    <source>
        <dbReference type="ARBA" id="ARBA00023277"/>
    </source>
</evidence>
<protein>
    <recommendedName>
        <fullName evidence="11">3-oxo-tetronate kinase</fullName>
        <ecNumber evidence="10">2.7.1.217</ecNumber>
    </recommendedName>
    <alternativeName>
        <fullName evidence="12">3-dehydrotetronate 4-kinase</fullName>
    </alternativeName>
</protein>
<sequence>MRATHALGCIADDLTGSVDLAGRLVRDGATVALHVGVPDRSTATDADAVVVALKSRSIAPKEAIEQSLRAARWLRAAGCERLYLKYAATFDSTARGNIGPVADALMRELGVAYTVLAPSLPEHGRTVVHGTLFVHGVPLAESAMRNHPINPMRESDLRTLIGRQSRGRAAVVPIDTVHEGPDAVQRELEVSAASGATYVVLDAVSDDDLAVLGQACAPLPLSTGASALAAEILRQLLAVRDNPEAPDSRRAPAVECADPGRAVALAGSCSAATAAQVAVFRQSARSFPLALAMKAGRPAAVAEALAWVRSQPAEPLLVYSTPQAGGEHSTVNVDSAEVEAAFGELAAALLHDGFSRFVVAGGETSGAVVQALGTRALDIGAEVQPGVPAAFGLTPTGRRVGVVLKSGNFGYENFFAAALEEIS</sequence>
<dbReference type="Gene3D" id="3.40.980.20">
    <property type="entry name" value="Four-carbon acid sugar kinase, nucleotide binding domain"/>
    <property type="match status" value="1"/>
</dbReference>
<evidence type="ECO:0000256" key="5">
    <source>
        <dbReference type="ARBA" id="ARBA00022840"/>
    </source>
</evidence>
<dbReference type="InParanoid" id="A0A4R5CTL3"/>
<evidence type="ECO:0000256" key="12">
    <source>
        <dbReference type="ARBA" id="ARBA00041377"/>
    </source>
</evidence>
<evidence type="ECO:0000256" key="7">
    <source>
        <dbReference type="ARBA" id="ARBA00035898"/>
    </source>
</evidence>
<keyword evidence="6" id="KW-0119">Carbohydrate metabolism</keyword>
<keyword evidence="4 15" id="KW-0418">Kinase</keyword>
<comment type="caution">
    <text evidence="15">The sequence shown here is derived from an EMBL/GenBank/DDBJ whole genome shotgun (WGS) entry which is preliminary data.</text>
</comment>
<reference evidence="15 16" key="1">
    <citation type="submission" date="2019-03" db="EMBL/GenBank/DDBJ databases">
        <title>Draft genome sequences of novel Actinobacteria.</title>
        <authorList>
            <person name="Sahin N."/>
            <person name="Ay H."/>
            <person name="Saygin H."/>
        </authorList>
    </citation>
    <scope>NUCLEOTIDE SEQUENCE [LARGE SCALE GENOMIC DNA]</scope>
    <source>
        <strain evidence="15 16">5K138</strain>
    </source>
</reference>
<dbReference type="Pfam" id="PF07005">
    <property type="entry name" value="SBD_N"/>
    <property type="match status" value="1"/>
</dbReference>
<keyword evidence="3" id="KW-0547">Nucleotide-binding</keyword>
<proteinExistence type="inferred from homology"/>
<keyword evidence="2" id="KW-0808">Transferase</keyword>
<evidence type="ECO:0000259" key="13">
    <source>
        <dbReference type="Pfam" id="PF07005"/>
    </source>
</evidence>
<accession>A0A4R5CTL3</accession>
<comment type="catalytic activity">
    <reaction evidence="8">
        <text>3-dehydro-D-erythronate + ATP = 3-dehydro-4-O-phospho-D-erythronate + ADP + H(+)</text>
        <dbReference type="Rhea" id="RHEA:52556"/>
        <dbReference type="ChEBI" id="CHEBI:15378"/>
        <dbReference type="ChEBI" id="CHEBI:30616"/>
        <dbReference type="ChEBI" id="CHEBI:57958"/>
        <dbReference type="ChEBI" id="CHEBI:136593"/>
        <dbReference type="ChEBI" id="CHEBI:456216"/>
        <dbReference type="EC" id="2.7.1.217"/>
    </reaction>
</comment>
<feature type="domain" description="Four-carbon acid sugar kinase nucleotide binding" evidence="14">
    <location>
        <begin position="263"/>
        <end position="415"/>
    </location>
</feature>
<comment type="similarity">
    <text evidence="1">Belongs to the four-carbon acid sugar kinase family.</text>
</comment>
<evidence type="ECO:0000256" key="9">
    <source>
        <dbReference type="ARBA" id="ARBA00037335"/>
    </source>
</evidence>
<dbReference type="GO" id="GO:0016301">
    <property type="term" value="F:kinase activity"/>
    <property type="evidence" value="ECO:0007669"/>
    <property type="project" value="UniProtKB-KW"/>
</dbReference>
<dbReference type="Pfam" id="PF17042">
    <property type="entry name" value="NBD_C"/>
    <property type="match status" value="1"/>
</dbReference>
<keyword evidence="5" id="KW-0067">ATP-binding</keyword>
<dbReference type="EMBL" id="SMKZ01000043">
    <property type="protein sequence ID" value="TDE01145.1"/>
    <property type="molecule type" value="Genomic_DNA"/>
</dbReference>
<dbReference type="Proteomes" id="UP000294739">
    <property type="component" value="Unassembled WGS sequence"/>
</dbReference>
<dbReference type="AlphaFoldDB" id="A0A4R5CTL3"/>
<dbReference type="NCBIfam" id="NF043035">
    <property type="entry name" value="OxoTetrKin"/>
    <property type="match status" value="1"/>
</dbReference>
<gene>
    <name evidence="15" type="ORF">E1269_23570</name>
</gene>
<evidence type="ECO:0000313" key="16">
    <source>
        <dbReference type="Proteomes" id="UP000294739"/>
    </source>
</evidence>
<comment type="catalytic activity">
    <reaction evidence="7">
        <text>3-dehydro-L-erythronate + ATP = 3-dehydro-4-O-phospho-L-erythronate + ADP + H(+)</text>
        <dbReference type="Rhea" id="RHEA:52552"/>
        <dbReference type="ChEBI" id="CHEBI:15378"/>
        <dbReference type="ChEBI" id="CHEBI:30616"/>
        <dbReference type="ChEBI" id="CHEBI:136592"/>
        <dbReference type="ChEBI" id="CHEBI:136670"/>
        <dbReference type="ChEBI" id="CHEBI:456216"/>
        <dbReference type="EC" id="2.7.1.217"/>
    </reaction>
</comment>
<evidence type="ECO:0000256" key="1">
    <source>
        <dbReference type="ARBA" id="ARBA00005715"/>
    </source>
</evidence>
<evidence type="ECO:0000256" key="11">
    <source>
        <dbReference type="ARBA" id="ARBA00039461"/>
    </source>
</evidence>
<evidence type="ECO:0000259" key="14">
    <source>
        <dbReference type="Pfam" id="PF17042"/>
    </source>
</evidence>
<evidence type="ECO:0000256" key="10">
    <source>
        <dbReference type="ARBA" id="ARBA00039095"/>
    </source>
</evidence>
<dbReference type="OrthoDB" id="191465at2"/>
<organism evidence="15 16">
    <name type="scientific">Jiangella asiatica</name>
    <dbReference type="NCBI Taxonomy" id="2530372"/>
    <lineage>
        <taxon>Bacteria</taxon>
        <taxon>Bacillati</taxon>
        <taxon>Actinomycetota</taxon>
        <taxon>Actinomycetes</taxon>
        <taxon>Jiangellales</taxon>
        <taxon>Jiangellaceae</taxon>
        <taxon>Jiangella</taxon>
    </lineage>
</organism>
<feature type="domain" description="Four-carbon acid sugar kinase N-terminal" evidence="13">
    <location>
        <begin position="7"/>
        <end position="231"/>
    </location>
</feature>
<dbReference type="InterPro" id="IPR042213">
    <property type="entry name" value="NBD_C_sf"/>
</dbReference>
<evidence type="ECO:0000256" key="4">
    <source>
        <dbReference type="ARBA" id="ARBA00022777"/>
    </source>
</evidence>
<dbReference type="SUPFAM" id="SSF142764">
    <property type="entry name" value="YgbK-like"/>
    <property type="match status" value="1"/>
</dbReference>
<keyword evidence="16" id="KW-1185">Reference proteome</keyword>
<comment type="function">
    <text evidence="9">Catalyzes the ATP-dependent phosphorylation of 3-oxo-tetronate to 3-oxo-tetronate 4-phosphate.</text>
</comment>
<evidence type="ECO:0000256" key="8">
    <source>
        <dbReference type="ARBA" id="ARBA00036346"/>
    </source>
</evidence>
<dbReference type="RefSeq" id="WP_131899163.1">
    <property type="nucleotide sequence ID" value="NZ_SMKZ01000043.1"/>
</dbReference>
<dbReference type="InterPro" id="IPR037051">
    <property type="entry name" value="4-carb_acid_sugar_kinase_N_sf"/>
</dbReference>
<evidence type="ECO:0000313" key="15">
    <source>
        <dbReference type="EMBL" id="TDE01145.1"/>
    </source>
</evidence>
<dbReference type="Gene3D" id="3.40.50.10840">
    <property type="entry name" value="Putative sugar-binding, N-terminal domain"/>
    <property type="match status" value="1"/>
</dbReference>
<dbReference type="GO" id="GO:0005524">
    <property type="term" value="F:ATP binding"/>
    <property type="evidence" value="ECO:0007669"/>
    <property type="project" value="UniProtKB-KW"/>
</dbReference>